<dbReference type="PROSITE" id="PS00113">
    <property type="entry name" value="ADENYLATE_KINASE"/>
    <property type="match status" value="1"/>
</dbReference>
<feature type="binding site" evidence="5">
    <location>
        <position position="122"/>
    </location>
    <ligand>
        <name>ATP</name>
        <dbReference type="ChEBI" id="CHEBI:30616"/>
    </ligand>
</feature>
<dbReference type="GO" id="GO:0044209">
    <property type="term" value="P:AMP salvage"/>
    <property type="evidence" value="ECO:0007669"/>
    <property type="project" value="UniProtKB-UniRule"/>
</dbReference>
<comment type="caution">
    <text evidence="9">The sequence shown here is derived from an EMBL/GenBank/DDBJ whole genome shotgun (WGS) entry which is preliminary data.</text>
</comment>
<feature type="binding site" evidence="5">
    <location>
        <begin position="10"/>
        <end position="15"/>
    </location>
    <ligand>
        <name>ATP</name>
        <dbReference type="ChEBI" id="CHEBI:30616"/>
    </ligand>
</feature>
<dbReference type="Pfam" id="PF00406">
    <property type="entry name" value="ADK"/>
    <property type="match status" value="1"/>
</dbReference>
<dbReference type="InterPro" id="IPR033690">
    <property type="entry name" value="Adenylat_kinase_CS"/>
</dbReference>
<dbReference type="GO" id="GO:0005524">
    <property type="term" value="F:ATP binding"/>
    <property type="evidence" value="ECO:0007669"/>
    <property type="project" value="UniProtKB-UniRule"/>
</dbReference>
<dbReference type="CDD" id="cd01428">
    <property type="entry name" value="ADK"/>
    <property type="match status" value="1"/>
</dbReference>
<dbReference type="NCBIfam" id="TIGR01351">
    <property type="entry name" value="adk"/>
    <property type="match status" value="1"/>
</dbReference>
<dbReference type="EMBL" id="MFFS01000084">
    <property type="protein sequence ID" value="OGF20444.1"/>
    <property type="molecule type" value="Genomic_DNA"/>
</dbReference>
<dbReference type="PANTHER" id="PTHR23359">
    <property type="entry name" value="NUCLEOTIDE KINASE"/>
    <property type="match status" value="1"/>
</dbReference>
<feature type="binding site" evidence="5">
    <location>
        <position position="31"/>
    </location>
    <ligand>
        <name>AMP</name>
        <dbReference type="ChEBI" id="CHEBI:456215"/>
    </ligand>
</feature>
<accession>A0A1F5S1A0</accession>
<dbReference type="AlphaFoldDB" id="A0A1F5S1A0"/>
<dbReference type="HAMAP" id="MF_00235">
    <property type="entry name" value="Adenylate_kinase_Adk"/>
    <property type="match status" value="1"/>
</dbReference>
<dbReference type="Gene3D" id="3.40.50.300">
    <property type="entry name" value="P-loop containing nucleotide triphosphate hydrolases"/>
    <property type="match status" value="1"/>
</dbReference>
<evidence type="ECO:0000256" key="4">
    <source>
        <dbReference type="ARBA" id="ARBA00022777"/>
    </source>
</evidence>
<dbReference type="GO" id="GO:0005737">
    <property type="term" value="C:cytoplasm"/>
    <property type="evidence" value="ECO:0007669"/>
    <property type="project" value="UniProtKB-SubCell"/>
</dbReference>
<feature type="binding site" evidence="5">
    <location>
        <position position="125"/>
    </location>
    <ligand>
        <name>Zn(2+)</name>
        <dbReference type="ChEBI" id="CHEBI:29105"/>
        <note>structural</note>
    </ligand>
</feature>
<proteinExistence type="inferred from homology"/>
<keyword evidence="5" id="KW-0479">Metal-binding</keyword>
<dbReference type="InterPro" id="IPR027417">
    <property type="entry name" value="P-loop_NTPase"/>
</dbReference>
<feature type="binding site" evidence="5">
    <location>
        <position position="128"/>
    </location>
    <ligand>
        <name>Zn(2+)</name>
        <dbReference type="ChEBI" id="CHEBI:29105"/>
        <note>structural</note>
    </ligand>
</feature>
<dbReference type="PRINTS" id="PR00094">
    <property type="entry name" value="ADENYLTKNASE"/>
</dbReference>
<keyword evidence="1 5" id="KW-0808">Transferase</keyword>
<feature type="binding site" evidence="5">
    <location>
        <begin position="57"/>
        <end position="59"/>
    </location>
    <ligand>
        <name>AMP</name>
        <dbReference type="ChEBI" id="CHEBI:456215"/>
    </ligand>
</feature>
<dbReference type="Pfam" id="PF05191">
    <property type="entry name" value="ADK_lid"/>
    <property type="match status" value="1"/>
</dbReference>
<dbReference type="InterPro" id="IPR007862">
    <property type="entry name" value="Adenylate_kinase_lid-dom"/>
</dbReference>
<feature type="binding site" evidence="5">
    <location>
        <position position="194"/>
    </location>
    <ligand>
        <name>ATP</name>
        <dbReference type="ChEBI" id="CHEBI:30616"/>
    </ligand>
</feature>
<evidence type="ECO:0000313" key="10">
    <source>
        <dbReference type="Proteomes" id="UP000178323"/>
    </source>
</evidence>
<keyword evidence="5" id="KW-0963">Cytoplasm</keyword>
<feature type="binding site" evidence="5">
    <location>
        <position position="155"/>
    </location>
    <ligand>
        <name>AMP</name>
        <dbReference type="ChEBI" id="CHEBI:456215"/>
    </ligand>
</feature>
<organism evidence="9 10">
    <name type="scientific">Candidatus Falkowbacteria bacterium RBG_13_39_14</name>
    <dbReference type="NCBI Taxonomy" id="1797985"/>
    <lineage>
        <taxon>Bacteria</taxon>
        <taxon>Candidatus Falkowiibacteriota</taxon>
    </lineage>
</organism>
<dbReference type="EC" id="2.7.4.3" evidence="5 7"/>
<dbReference type="STRING" id="1797985.A2Y83_04820"/>
<comment type="domain">
    <text evidence="5">Consists of three domains, a large central CORE domain and two small peripheral domains, NMPbind and LID, which undergo movements during catalysis. The LID domain closes over the site of phosphoryl transfer upon ATP binding. Assembling and dissambling the active center during each catalytic cycle provides an effective means to prevent ATP hydrolysis. Some bacteria have evolved a zinc-coordinating structure that stabilizes the LID domain.</text>
</comment>
<evidence type="ECO:0000256" key="5">
    <source>
        <dbReference type="HAMAP-Rule" id="MF_00235"/>
    </source>
</evidence>
<feature type="binding site" evidence="5">
    <location>
        <position position="166"/>
    </location>
    <ligand>
        <name>AMP</name>
        <dbReference type="ChEBI" id="CHEBI:456215"/>
    </ligand>
</feature>
<dbReference type="GO" id="GO:0004017">
    <property type="term" value="F:AMP kinase activity"/>
    <property type="evidence" value="ECO:0007669"/>
    <property type="project" value="UniProtKB-UniRule"/>
</dbReference>
<evidence type="ECO:0000256" key="1">
    <source>
        <dbReference type="ARBA" id="ARBA00022679"/>
    </source>
</evidence>
<dbReference type="NCBIfam" id="NF001381">
    <property type="entry name" value="PRK00279.1-3"/>
    <property type="match status" value="1"/>
</dbReference>
<dbReference type="SUPFAM" id="SSF52540">
    <property type="entry name" value="P-loop containing nucleoside triphosphate hydrolases"/>
    <property type="match status" value="1"/>
</dbReference>
<feature type="binding site" evidence="5">
    <location>
        <position position="36"/>
    </location>
    <ligand>
        <name>AMP</name>
        <dbReference type="ChEBI" id="CHEBI:456215"/>
    </ligand>
</feature>
<dbReference type="FunFam" id="3.40.50.300:FF:000106">
    <property type="entry name" value="Adenylate kinase mitochondrial"/>
    <property type="match status" value="1"/>
</dbReference>
<feature type="domain" description="Adenylate kinase active site lid" evidence="8">
    <location>
        <begin position="122"/>
        <end position="157"/>
    </location>
</feature>
<dbReference type="UniPathway" id="UPA00588">
    <property type="reaction ID" value="UER00649"/>
</dbReference>
<comment type="subunit">
    <text evidence="5 7">Monomer.</text>
</comment>
<keyword evidence="5 7" id="KW-0067">ATP-binding</keyword>
<feature type="binding site" evidence="5">
    <location>
        <begin position="131"/>
        <end position="132"/>
    </location>
    <ligand>
        <name>ATP</name>
        <dbReference type="ChEBI" id="CHEBI:30616"/>
    </ligand>
</feature>
<feature type="region of interest" description="NMP" evidence="5">
    <location>
        <begin position="30"/>
        <end position="59"/>
    </location>
</feature>
<name>A0A1F5S1A0_9BACT</name>
<feature type="region of interest" description="LID" evidence="5">
    <location>
        <begin position="121"/>
        <end position="158"/>
    </location>
</feature>
<gene>
    <name evidence="5" type="primary">adk</name>
    <name evidence="9" type="ORF">A2Y83_04820</name>
</gene>
<evidence type="ECO:0000256" key="7">
    <source>
        <dbReference type="RuleBase" id="RU003331"/>
    </source>
</evidence>
<protein>
    <recommendedName>
        <fullName evidence="5 7">Adenylate kinase</fullName>
        <shortName evidence="5">AK</shortName>
        <ecNumber evidence="5 7">2.7.4.3</ecNumber>
    </recommendedName>
    <alternativeName>
        <fullName evidence="5">ATP-AMP transphosphorylase</fullName>
    </alternativeName>
    <alternativeName>
        <fullName evidence="5">ATP:AMP phosphotransferase</fullName>
    </alternativeName>
    <alternativeName>
        <fullName evidence="5">Adenylate monophosphate kinase</fullName>
    </alternativeName>
</protein>
<evidence type="ECO:0000259" key="8">
    <source>
        <dbReference type="Pfam" id="PF05191"/>
    </source>
</evidence>
<dbReference type="Proteomes" id="UP000178323">
    <property type="component" value="Unassembled WGS sequence"/>
</dbReference>
<feature type="binding site" evidence="5">
    <location>
        <begin position="85"/>
        <end position="88"/>
    </location>
    <ligand>
        <name>AMP</name>
        <dbReference type="ChEBI" id="CHEBI:456215"/>
    </ligand>
</feature>
<evidence type="ECO:0000256" key="6">
    <source>
        <dbReference type="RuleBase" id="RU003330"/>
    </source>
</evidence>
<dbReference type="GO" id="GO:0008270">
    <property type="term" value="F:zinc ion binding"/>
    <property type="evidence" value="ECO:0007669"/>
    <property type="project" value="UniProtKB-UniRule"/>
</dbReference>
<evidence type="ECO:0000256" key="2">
    <source>
        <dbReference type="ARBA" id="ARBA00022727"/>
    </source>
</evidence>
<reference evidence="9 10" key="1">
    <citation type="journal article" date="2016" name="Nat. Commun.">
        <title>Thousands of microbial genomes shed light on interconnected biogeochemical processes in an aquifer system.</title>
        <authorList>
            <person name="Anantharaman K."/>
            <person name="Brown C.T."/>
            <person name="Hug L.A."/>
            <person name="Sharon I."/>
            <person name="Castelle C.J."/>
            <person name="Probst A.J."/>
            <person name="Thomas B.C."/>
            <person name="Singh A."/>
            <person name="Wilkins M.J."/>
            <person name="Karaoz U."/>
            <person name="Brodie E.L."/>
            <person name="Williams K.H."/>
            <person name="Hubbard S.S."/>
            <person name="Banfield J.F."/>
        </authorList>
    </citation>
    <scope>NUCLEOTIDE SEQUENCE [LARGE SCALE GENOMIC DNA]</scope>
</reference>
<feature type="binding site" evidence="5">
    <location>
        <position position="145"/>
    </location>
    <ligand>
        <name>Zn(2+)</name>
        <dbReference type="ChEBI" id="CHEBI:29105"/>
        <note>structural</note>
    </ligand>
</feature>
<comment type="pathway">
    <text evidence="5">Purine metabolism; AMP biosynthesis via salvage pathway; AMP from ADP: step 1/1.</text>
</comment>
<keyword evidence="4 5" id="KW-0418">Kinase</keyword>
<feature type="binding site" evidence="5">
    <location>
        <position position="148"/>
    </location>
    <ligand>
        <name>Zn(2+)</name>
        <dbReference type="ChEBI" id="CHEBI:29105"/>
        <note>structural</note>
    </ligand>
</feature>
<dbReference type="InterPro" id="IPR006259">
    <property type="entry name" value="Adenyl_kin_sub"/>
</dbReference>
<comment type="similarity">
    <text evidence="5 6">Belongs to the adenylate kinase family.</text>
</comment>
<comment type="function">
    <text evidence="5">Catalyzes the reversible transfer of the terminal phosphate group between ATP and AMP. Plays an important role in cellular energy homeostasis and in adenine nucleotide metabolism.</text>
</comment>
<evidence type="ECO:0000256" key="3">
    <source>
        <dbReference type="ARBA" id="ARBA00022741"/>
    </source>
</evidence>
<sequence length="231" mass="26047">MNILFIGPQGSGKGTQAEKLGKRLNIPYISTGNIFRENIAGETELGKLAKSYIDAGKLVPDRITNDLVKDRLSWDDAKNGFILDGYPRNIAQADFLSAITPFDKVFEVYISDEESLSRLSGRRSCRGCGAIYHLKYNPPKEDGVCSKCGGELYIRDDDKEDKIRERLRIYHEETEKLIDYYRAKGILMRIDGEQSIEKVHEDIMSMFPPEACLPPAQAGRRQADPLLAEKV</sequence>
<comment type="catalytic activity">
    <reaction evidence="5 7">
        <text>AMP + ATP = 2 ADP</text>
        <dbReference type="Rhea" id="RHEA:12973"/>
        <dbReference type="ChEBI" id="CHEBI:30616"/>
        <dbReference type="ChEBI" id="CHEBI:456215"/>
        <dbReference type="ChEBI" id="CHEBI:456216"/>
        <dbReference type="EC" id="2.7.4.3"/>
    </reaction>
</comment>
<dbReference type="NCBIfam" id="NF001380">
    <property type="entry name" value="PRK00279.1-2"/>
    <property type="match status" value="1"/>
</dbReference>
<keyword evidence="3 5" id="KW-0547">Nucleotide-binding</keyword>
<feature type="binding site" evidence="5">
    <location>
        <position position="92"/>
    </location>
    <ligand>
        <name>AMP</name>
        <dbReference type="ChEBI" id="CHEBI:456215"/>
    </ligand>
</feature>
<dbReference type="InterPro" id="IPR000850">
    <property type="entry name" value="Adenylat/UMP-CMP_kin"/>
</dbReference>
<keyword evidence="2 5" id="KW-0545">Nucleotide biosynthesis</keyword>
<comment type="subcellular location">
    <subcellularLocation>
        <location evidence="5 7">Cytoplasm</location>
    </subcellularLocation>
</comment>
<evidence type="ECO:0000313" key="9">
    <source>
        <dbReference type="EMBL" id="OGF20444.1"/>
    </source>
</evidence>
<keyword evidence="5" id="KW-0862">Zinc</keyword>